<dbReference type="PANTHER" id="PTHR21514">
    <property type="entry name" value="AP-4 COMPLEX ACCESSORY SUBUNIT TEPSIN"/>
    <property type="match status" value="1"/>
</dbReference>
<dbReference type="Ensembl" id="ENSEBUT00000005031.1">
    <property type="protein sequence ID" value="ENSEBUP00000004592.1"/>
    <property type="gene ID" value="ENSEBUG00000003222.1"/>
</dbReference>
<feature type="region of interest" description="Disordered" evidence="5">
    <location>
        <begin position="191"/>
        <end position="282"/>
    </location>
</feature>
<dbReference type="GeneTree" id="ENSGT00390000015076"/>
<organism evidence="8 9">
    <name type="scientific">Eptatretus burgeri</name>
    <name type="common">Inshore hagfish</name>
    <dbReference type="NCBI Taxonomy" id="7764"/>
    <lineage>
        <taxon>Eukaryota</taxon>
        <taxon>Metazoa</taxon>
        <taxon>Chordata</taxon>
        <taxon>Craniata</taxon>
        <taxon>Vertebrata</taxon>
        <taxon>Cyclostomata</taxon>
        <taxon>Myxini</taxon>
        <taxon>Myxiniformes</taxon>
        <taxon>Myxinidae</taxon>
        <taxon>Eptatretinae</taxon>
        <taxon>Eptatretus</taxon>
    </lineage>
</organism>
<dbReference type="CDD" id="cd03572">
    <property type="entry name" value="ENTH_like_Tepsin"/>
    <property type="match status" value="1"/>
</dbReference>
<dbReference type="InterPro" id="IPR013809">
    <property type="entry name" value="ENTH"/>
</dbReference>
<evidence type="ECO:0000313" key="9">
    <source>
        <dbReference type="Proteomes" id="UP000694388"/>
    </source>
</evidence>
<keyword evidence="3" id="KW-0333">Golgi apparatus</keyword>
<feature type="domain" description="AP-4 complex accessory subunit Tepsin VHS/ENTH-like" evidence="7">
    <location>
        <begin position="303"/>
        <end position="406"/>
    </location>
</feature>
<dbReference type="InterPro" id="IPR035802">
    <property type="entry name" value="ENTH/VHS_tepsin"/>
</dbReference>
<comment type="subcellular location">
    <subcellularLocation>
        <location evidence="1">Cytoplasmic vesicle</location>
    </subcellularLocation>
    <subcellularLocation>
        <location evidence="2">Golgi apparatus</location>
        <location evidence="2">trans-Golgi network</location>
    </subcellularLocation>
</comment>
<evidence type="ECO:0000259" key="7">
    <source>
        <dbReference type="Pfam" id="PF25827"/>
    </source>
</evidence>
<evidence type="ECO:0000313" key="8">
    <source>
        <dbReference type="Ensembl" id="ENSEBUP00000004592.1"/>
    </source>
</evidence>
<dbReference type="Proteomes" id="UP000694388">
    <property type="component" value="Unplaced"/>
</dbReference>
<feature type="domain" description="ENTH" evidence="6">
    <location>
        <begin position="20"/>
        <end position="130"/>
    </location>
</feature>
<proteinExistence type="predicted"/>
<dbReference type="GO" id="GO:0031410">
    <property type="term" value="C:cytoplasmic vesicle"/>
    <property type="evidence" value="ECO:0007669"/>
    <property type="project" value="UniProtKB-SubCell"/>
</dbReference>
<evidence type="ECO:0000256" key="3">
    <source>
        <dbReference type="ARBA" id="ARBA00023034"/>
    </source>
</evidence>
<evidence type="ECO:0000256" key="5">
    <source>
        <dbReference type="SAM" id="MobiDB-lite"/>
    </source>
</evidence>
<protein>
    <submittedName>
        <fullName evidence="8">TEPSIN adaptor related protein complex 4 accessory protein</fullName>
    </submittedName>
</protein>
<dbReference type="AlphaFoldDB" id="A0A8C4NCL6"/>
<evidence type="ECO:0000256" key="2">
    <source>
        <dbReference type="ARBA" id="ARBA00004601"/>
    </source>
</evidence>
<dbReference type="GO" id="GO:0032588">
    <property type="term" value="C:trans-Golgi network membrane"/>
    <property type="evidence" value="ECO:0007669"/>
    <property type="project" value="TreeGrafter"/>
</dbReference>
<feature type="compositionally biased region" description="Low complexity" evidence="5">
    <location>
        <begin position="191"/>
        <end position="202"/>
    </location>
</feature>
<evidence type="ECO:0000256" key="4">
    <source>
        <dbReference type="ARBA" id="ARBA00023329"/>
    </source>
</evidence>
<dbReference type="Gene3D" id="1.25.40.90">
    <property type="match status" value="1"/>
</dbReference>
<dbReference type="Pfam" id="PF01417">
    <property type="entry name" value="ENTH"/>
    <property type="match status" value="1"/>
</dbReference>
<evidence type="ECO:0000256" key="1">
    <source>
        <dbReference type="ARBA" id="ARBA00004541"/>
    </source>
</evidence>
<dbReference type="InterPro" id="IPR008942">
    <property type="entry name" value="ENTH_VHS"/>
</dbReference>
<dbReference type="InterPro" id="IPR058028">
    <property type="entry name" value="Tepsin_VHS/ENTH-like"/>
</dbReference>
<reference evidence="8" key="2">
    <citation type="submission" date="2025-09" db="UniProtKB">
        <authorList>
            <consortium name="Ensembl"/>
        </authorList>
    </citation>
    <scope>IDENTIFICATION</scope>
</reference>
<keyword evidence="4" id="KW-0968">Cytoplasmic vesicle</keyword>
<feature type="compositionally biased region" description="Polar residues" evidence="5">
    <location>
        <begin position="265"/>
        <end position="282"/>
    </location>
</feature>
<dbReference type="SUPFAM" id="SSF48464">
    <property type="entry name" value="ENTH/VHS domain"/>
    <property type="match status" value="1"/>
</dbReference>
<dbReference type="OMA" id="KASQRCP"/>
<sequence>MAVSFSERLRFIQKLPALLRATSDDLEPCPGYLFEEAAKISLESPGSCHCLLEFLMDRLKSASCSGKLKTLKLCRHLLCQGSTHFAPALRQHASLLQQTAAYSSVVGPLADRSLDQKVRSTAADLASALFGDDRECTGKISASSSQTHAGMGYVCPDSVTHSGSFQGFGHEAIRQGDGLIDRIQKAAETFASGGAPSTSGSSLPFENQPSTGDYKPVTVARPASSTAEISPKHIQTKKAVHKVGMAGGGWNDSSRNVGGGKRMSSGFTNGTGSCSDGETTGSHCSSSDALGDSFSWLALSECQQEESLVLRTVAGSQPFLSAKEGQNFSRECSRLNCEGVARLLAARLLEASGTVQMRAMAALFSLLTSDLLSPEALSELAGPSLQRIAVAIPGPPADRAIKILQQLSSLGDLTHKVSGFAEGVESDQSFKTYPLPNATECAVPWTLPRDPRQALKDESHVDSISPADGSVVHRAARASVGEETMVKIQESTPNSADVILKGNEDAQEVCVEPKTSDVAYGEPSLFDGMDICVPLETIACGRELESVQTYSVFPFIDT</sequence>
<dbReference type="Pfam" id="PF25827">
    <property type="entry name" value="TVHS-like"/>
    <property type="match status" value="1"/>
</dbReference>
<dbReference type="InterPro" id="IPR039273">
    <property type="entry name" value="TEPSIN"/>
</dbReference>
<keyword evidence="9" id="KW-1185">Reference proteome</keyword>
<accession>A0A8C4NCL6</accession>
<evidence type="ECO:0000259" key="6">
    <source>
        <dbReference type="Pfam" id="PF01417"/>
    </source>
</evidence>
<dbReference type="PANTHER" id="PTHR21514:SF0">
    <property type="entry name" value="AP-4 COMPLEX ACCESSORY SUBUNIT TEPSIN"/>
    <property type="match status" value="1"/>
</dbReference>
<reference evidence="8" key="1">
    <citation type="submission" date="2025-08" db="UniProtKB">
        <authorList>
            <consortium name="Ensembl"/>
        </authorList>
    </citation>
    <scope>IDENTIFICATION</scope>
</reference>
<name>A0A8C4NCL6_EPTBU</name>